<dbReference type="InterPro" id="IPR008271">
    <property type="entry name" value="Ser/Thr_kinase_AS"/>
</dbReference>
<accession>A0A7S1NI45</accession>
<keyword evidence="3" id="KW-0418">Kinase</keyword>
<proteinExistence type="inferred from homology"/>
<dbReference type="PANTHER" id="PTHR48013">
    <property type="entry name" value="DUAL SPECIFICITY MITOGEN-ACTIVATED PROTEIN KINASE KINASE 5-RELATED"/>
    <property type="match status" value="1"/>
</dbReference>
<evidence type="ECO:0000256" key="5">
    <source>
        <dbReference type="ARBA" id="ARBA00038035"/>
    </source>
</evidence>
<evidence type="ECO:0000256" key="2">
    <source>
        <dbReference type="ARBA" id="ARBA00022741"/>
    </source>
</evidence>
<evidence type="ECO:0000256" key="8">
    <source>
        <dbReference type="ARBA" id="ARBA00049299"/>
    </source>
</evidence>
<dbReference type="AlphaFoldDB" id="A0A7S1NI45"/>
<evidence type="ECO:0000259" key="12">
    <source>
        <dbReference type="PROSITE" id="PS50011"/>
    </source>
</evidence>
<evidence type="ECO:0000256" key="3">
    <source>
        <dbReference type="ARBA" id="ARBA00022777"/>
    </source>
</evidence>
<dbReference type="PROSITE" id="PS00107">
    <property type="entry name" value="PROTEIN_KINASE_ATP"/>
    <property type="match status" value="1"/>
</dbReference>
<dbReference type="PANTHER" id="PTHR48013:SF9">
    <property type="entry name" value="DUAL SPECIFICITY MITOGEN-ACTIVATED PROTEIN KINASE KINASE 5"/>
    <property type="match status" value="1"/>
</dbReference>
<evidence type="ECO:0000256" key="11">
    <source>
        <dbReference type="RuleBase" id="RU000304"/>
    </source>
</evidence>
<dbReference type="SUPFAM" id="SSF56112">
    <property type="entry name" value="Protein kinase-like (PK-like)"/>
    <property type="match status" value="1"/>
</dbReference>
<keyword evidence="11" id="KW-0723">Serine/threonine-protein kinase</keyword>
<comment type="catalytic activity">
    <reaction evidence="8">
        <text>L-threonyl-[protein] + ATP = O-phospho-L-threonyl-[protein] + ADP + H(+)</text>
        <dbReference type="Rhea" id="RHEA:46608"/>
        <dbReference type="Rhea" id="RHEA-COMP:11060"/>
        <dbReference type="Rhea" id="RHEA-COMP:11605"/>
        <dbReference type="ChEBI" id="CHEBI:15378"/>
        <dbReference type="ChEBI" id="CHEBI:30013"/>
        <dbReference type="ChEBI" id="CHEBI:30616"/>
        <dbReference type="ChEBI" id="CHEBI:61977"/>
        <dbReference type="ChEBI" id="CHEBI:456216"/>
        <dbReference type="EC" id="2.7.12.2"/>
    </reaction>
</comment>
<dbReference type="Gene3D" id="1.10.510.10">
    <property type="entry name" value="Transferase(Phosphotransferase) domain 1"/>
    <property type="match status" value="1"/>
</dbReference>
<organism evidence="13">
    <name type="scientific">Eutreptiella gymnastica</name>
    <dbReference type="NCBI Taxonomy" id="73025"/>
    <lineage>
        <taxon>Eukaryota</taxon>
        <taxon>Discoba</taxon>
        <taxon>Euglenozoa</taxon>
        <taxon>Euglenida</taxon>
        <taxon>Spirocuta</taxon>
        <taxon>Euglenophyceae</taxon>
        <taxon>Eutreptiales</taxon>
        <taxon>Eutreptiaceae</taxon>
        <taxon>Eutreptiella</taxon>
    </lineage>
</organism>
<evidence type="ECO:0000256" key="10">
    <source>
        <dbReference type="PROSITE-ProRule" id="PRU10141"/>
    </source>
</evidence>
<dbReference type="SMART" id="SM00220">
    <property type="entry name" value="S_TKc"/>
    <property type="match status" value="1"/>
</dbReference>
<dbReference type="EMBL" id="HBGA01086162">
    <property type="protein sequence ID" value="CAD9021059.1"/>
    <property type="molecule type" value="Transcribed_RNA"/>
</dbReference>
<name>A0A7S1NI45_9EUGL</name>
<reference evidence="13" key="1">
    <citation type="submission" date="2021-01" db="EMBL/GenBank/DDBJ databases">
        <authorList>
            <person name="Corre E."/>
            <person name="Pelletier E."/>
            <person name="Niang G."/>
            <person name="Scheremetjew M."/>
            <person name="Finn R."/>
            <person name="Kale V."/>
            <person name="Holt S."/>
            <person name="Cochrane G."/>
            <person name="Meng A."/>
            <person name="Brown T."/>
            <person name="Cohen L."/>
        </authorList>
    </citation>
    <scope>NUCLEOTIDE SEQUENCE</scope>
    <source>
        <strain evidence="13">NIES-381</strain>
    </source>
</reference>
<sequence>MFVVTRDGLSIQSPAPGQNPLSDHIQLRCNYGDLDVDRGKLLGAGASGKVFAVKHKPSGVLLALKKIGVGEETQMQQIKRELDTLYTDANDYIISFYGAFFDRGSIMIALELMDGSISDAITHCNYIPETVLRGITRQVLHGLLYLHKQRHVVHRDIKPSNLLFARDGSIKITDFGISAALQGTQYQARTFVGTVLYMSPERLSGSDYSYPADIWSLGLTLIQLATGKHPYAKLHDKATFWDVLKCIEDEAAPTLPSEKIFSQSFRSFIAQCVDRDPARRSTVVQLMAHPFISEISDDDAGAVCKEWFPQVRRAMKLAERENRAQQQMAMDAAEKMLAKAIDSSLLS</sequence>
<comment type="catalytic activity">
    <reaction evidence="9">
        <text>L-tyrosyl-[protein] + ATP = O-phospho-L-tyrosyl-[protein] + ADP + H(+)</text>
        <dbReference type="Rhea" id="RHEA:10596"/>
        <dbReference type="Rhea" id="RHEA-COMP:10136"/>
        <dbReference type="Rhea" id="RHEA-COMP:20101"/>
        <dbReference type="ChEBI" id="CHEBI:15378"/>
        <dbReference type="ChEBI" id="CHEBI:30616"/>
        <dbReference type="ChEBI" id="CHEBI:46858"/>
        <dbReference type="ChEBI" id="CHEBI:61978"/>
        <dbReference type="ChEBI" id="CHEBI:456216"/>
        <dbReference type="EC" id="2.7.12.2"/>
    </reaction>
</comment>
<dbReference type="InterPro" id="IPR000719">
    <property type="entry name" value="Prot_kinase_dom"/>
</dbReference>
<evidence type="ECO:0000256" key="9">
    <source>
        <dbReference type="ARBA" id="ARBA00051693"/>
    </source>
</evidence>
<dbReference type="InterPro" id="IPR011009">
    <property type="entry name" value="Kinase-like_dom_sf"/>
</dbReference>
<protein>
    <recommendedName>
        <fullName evidence="6">mitogen-activated protein kinase kinase</fullName>
        <ecNumber evidence="6">2.7.12.2</ecNumber>
    </recommendedName>
</protein>
<dbReference type="GO" id="GO:0004674">
    <property type="term" value="F:protein serine/threonine kinase activity"/>
    <property type="evidence" value="ECO:0007669"/>
    <property type="project" value="UniProtKB-KW"/>
</dbReference>
<keyword evidence="1" id="KW-0808">Transferase</keyword>
<feature type="domain" description="Protein kinase" evidence="12">
    <location>
        <begin position="36"/>
        <end position="292"/>
    </location>
</feature>
<gene>
    <name evidence="13" type="ORF">EGYM00392_LOCUS32174</name>
</gene>
<evidence type="ECO:0000256" key="1">
    <source>
        <dbReference type="ARBA" id="ARBA00022679"/>
    </source>
</evidence>
<comment type="similarity">
    <text evidence="5">Belongs to the protein kinase superfamily. STE Ser/Thr protein kinase family. MAP kinase kinase subfamily.</text>
</comment>
<dbReference type="EC" id="2.7.12.2" evidence="6"/>
<dbReference type="PROSITE" id="PS00108">
    <property type="entry name" value="PROTEIN_KINASE_ST"/>
    <property type="match status" value="1"/>
</dbReference>
<keyword evidence="4 10" id="KW-0067">ATP-binding</keyword>
<evidence type="ECO:0000256" key="6">
    <source>
        <dbReference type="ARBA" id="ARBA00038999"/>
    </source>
</evidence>
<keyword evidence="2 10" id="KW-0547">Nucleotide-binding</keyword>
<evidence type="ECO:0000256" key="4">
    <source>
        <dbReference type="ARBA" id="ARBA00022840"/>
    </source>
</evidence>
<dbReference type="GO" id="GO:0005524">
    <property type="term" value="F:ATP binding"/>
    <property type="evidence" value="ECO:0007669"/>
    <property type="project" value="UniProtKB-UniRule"/>
</dbReference>
<evidence type="ECO:0000256" key="7">
    <source>
        <dbReference type="ARBA" id="ARBA00049014"/>
    </source>
</evidence>
<dbReference type="PROSITE" id="PS50011">
    <property type="entry name" value="PROTEIN_KINASE_DOM"/>
    <property type="match status" value="1"/>
</dbReference>
<feature type="binding site" evidence="10">
    <location>
        <position position="65"/>
    </location>
    <ligand>
        <name>ATP</name>
        <dbReference type="ChEBI" id="CHEBI:30616"/>
    </ligand>
</feature>
<dbReference type="GO" id="GO:0004708">
    <property type="term" value="F:MAP kinase kinase activity"/>
    <property type="evidence" value="ECO:0007669"/>
    <property type="project" value="UniProtKB-EC"/>
</dbReference>
<dbReference type="Pfam" id="PF00069">
    <property type="entry name" value="Pkinase"/>
    <property type="match status" value="1"/>
</dbReference>
<dbReference type="Gene3D" id="3.30.200.20">
    <property type="entry name" value="Phosphorylase Kinase, domain 1"/>
    <property type="match status" value="1"/>
</dbReference>
<comment type="catalytic activity">
    <reaction evidence="7">
        <text>L-seryl-[protein] + ATP = O-phospho-L-seryl-[protein] + ADP + H(+)</text>
        <dbReference type="Rhea" id="RHEA:17989"/>
        <dbReference type="Rhea" id="RHEA-COMP:9863"/>
        <dbReference type="Rhea" id="RHEA-COMP:11604"/>
        <dbReference type="ChEBI" id="CHEBI:15378"/>
        <dbReference type="ChEBI" id="CHEBI:29999"/>
        <dbReference type="ChEBI" id="CHEBI:30616"/>
        <dbReference type="ChEBI" id="CHEBI:83421"/>
        <dbReference type="ChEBI" id="CHEBI:456216"/>
        <dbReference type="EC" id="2.7.12.2"/>
    </reaction>
</comment>
<dbReference type="InterPro" id="IPR017441">
    <property type="entry name" value="Protein_kinase_ATP_BS"/>
</dbReference>
<dbReference type="CDD" id="cd06623">
    <property type="entry name" value="PKc_MAPKK_plant_like"/>
    <property type="match status" value="1"/>
</dbReference>
<evidence type="ECO:0000313" key="13">
    <source>
        <dbReference type="EMBL" id="CAD9021059.1"/>
    </source>
</evidence>